<comment type="caution">
    <text evidence="1">The sequence shown here is derived from an EMBL/GenBank/DDBJ whole genome shotgun (WGS) entry which is preliminary data.</text>
</comment>
<keyword evidence="2" id="KW-1185">Reference proteome</keyword>
<evidence type="ECO:0000313" key="2">
    <source>
        <dbReference type="Proteomes" id="UP001221757"/>
    </source>
</evidence>
<dbReference type="Pfam" id="PF18759">
    <property type="entry name" value="Plavaka"/>
    <property type="match status" value="1"/>
</dbReference>
<proteinExistence type="predicted"/>
<dbReference type="EMBL" id="JARKIE010000411">
    <property type="protein sequence ID" value="KAJ7642917.1"/>
    <property type="molecule type" value="Genomic_DNA"/>
</dbReference>
<dbReference type="InterPro" id="IPR041078">
    <property type="entry name" value="Plavaka"/>
</dbReference>
<reference evidence="1" key="1">
    <citation type="submission" date="2023-03" db="EMBL/GenBank/DDBJ databases">
        <title>Massive genome expansion in bonnet fungi (Mycena s.s.) driven by repeated elements and novel gene families across ecological guilds.</title>
        <authorList>
            <consortium name="Lawrence Berkeley National Laboratory"/>
            <person name="Harder C.B."/>
            <person name="Miyauchi S."/>
            <person name="Viragh M."/>
            <person name="Kuo A."/>
            <person name="Thoen E."/>
            <person name="Andreopoulos B."/>
            <person name="Lu D."/>
            <person name="Skrede I."/>
            <person name="Drula E."/>
            <person name="Henrissat B."/>
            <person name="Morin E."/>
            <person name="Kohler A."/>
            <person name="Barry K."/>
            <person name="LaButti K."/>
            <person name="Morin E."/>
            <person name="Salamov A."/>
            <person name="Lipzen A."/>
            <person name="Mereny Z."/>
            <person name="Hegedus B."/>
            <person name="Baldrian P."/>
            <person name="Stursova M."/>
            <person name="Weitz H."/>
            <person name="Taylor A."/>
            <person name="Grigoriev I.V."/>
            <person name="Nagy L.G."/>
            <person name="Martin F."/>
            <person name="Kauserud H."/>
        </authorList>
    </citation>
    <scope>NUCLEOTIDE SEQUENCE</scope>
    <source>
        <strain evidence="1">CBHHK067</strain>
    </source>
</reference>
<organism evidence="1 2">
    <name type="scientific">Mycena rosella</name>
    <name type="common">Pink bonnet</name>
    <name type="synonym">Agaricus rosellus</name>
    <dbReference type="NCBI Taxonomy" id="1033263"/>
    <lineage>
        <taxon>Eukaryota</taxon>
        <taxon>Fungi</taxon>
        <taxon>Dikarya</taxon>
        <taxon>Basidiomycota</taxon>
        <taxon>Agaricomycotina</taxon>
        <taxon>Agaricomycetes</taxon>
        <taxon>Agaricomycetidae</taxon>
        <taxon>Agaricales</taxon>
        <taxon>Marasmiineae</taxon>
        <taxon>Mycenaceae</taxon>
        <taxon>Mycena</taxon>
    </lineage>
</organism>
<dbReference type="AlphaFoldDB" id="A0AAD7FWG5"/>
<protein>
    <submittedName>
        <fullName evidence="1">Uncharacterized protein</fullName>
    </submittedName>
</protein>
<gene>
    <name evidence="1" type="ORF">B0H17DRAFT_959936</name>
</gene>
<evidence type="ECO:0000313" key="1">
    <source>
        <dbReference type="EMBL" id="KAJ7642917.1"/>
    </source>
</evidence>
<sequence>MPQFDPLVSSSILLESVLNLYSVFCRTSISVTRTDGYRSSIRSSSPNIYWASPSGRILQDYTPPHSPNPNALIIPLGSSPEGKSARGNARNDALDTAWFPFRTRADFELTEISVKGGLNSELTNNLLKGVNKDWGANGYKSHITIQSAAEMQQTLASARKYGVRFKSASILASYQGQKHEIKFEYRDPWEWITTLLNDPTLASTSMYHAVRKYYCEGSVAQTYQERVVDEPNTADTWWEFESELPEADPYPHCLFPMHVWLDEGLVTKRITMHPMVLRALFQPGNIRNASGNGGGVLFGYMPPICDPSDPTNRNTPQTVEFAQFKMEVYQKVLAVVFTSCRSRSRNGAAVRCPDGVARVFHPGVHINSLDGKEAAYFNACRAALANFPCPTCLVPHSDLHRITSTFKLRTTATMKAVVVKALKKKTKSDKEDLLKSYGLHGIEHFLWDFRFSDPYAAYSYDTLHSDDLGKWGAHLWPLLLEKLEELKAKGPFAENMRRFPRWPDLKHFNQVTTVHFTDGQSFYDILKCVLPCVVELFPPNEPLVHCIRAYQRYRIMVGMNCMPDTRLQRLDVFVEDYEHWCSQVTATHGKSFDFFKQHAASHVVRDIRNKGTTNHGSTRPGEGFQQEAREAYNRTNKKNVAHQMARIDETQETIARIRMKIDNYDKARHQSEDIDDSIDETPVASQQDDTHWKFGAPIPGHLVNSHALEEANAAFHNFDFRLREFISDTFPEEGIKFEDTIMVRRFQCVYITYQSREDWRGACDIIRCNPSFHDNVRYDCFLVNLTDPGLHFAQVRSLLRCHLPSGRQIDLSLVHMFASSRWKPKTRWAGCQIREKCKEYSFLSMEHVICGAILTPVSSSPDEPVHFVMDTMDPDMLLRADV</sequence>
<name>A0AAD7FWG5_MYCRO</name>
<accession>A0AAD7FWG5</accession>
<dbReference type="Proteomes" id="UP001221757">
    <property type="component" value="Unassembled WGS sequence"/>
</dbReference>